<organism evidence="2 3">
    <name type="scientific">Lepraria finkii</name>
    <dbReference type="NCBI Taxonomy" id="1340010"/>
    <lineage>
        <taxon>Eukaryota</taxon>
        <taxon>Fungi</taxon>
        <taxon>Dikarya</taxon>
        <taxon>Ascomycota</taxon>
        <taxon>Pezizomycotina</taxon>
        <taxon>Lecanoromycetes</taxon>
        <taxon>OSLEUM clade</taxon>
        <taxon>Lecanoromycetidae</taxon>
        <taxon>Lecanorales</taxon>
        <taxon>Lecanorineae</taxon>
        <taxon>Stereocaulaceae</taxon>
        <taxon>Lepraria</taxon>
    </lineage>
</organism>
<sequence>MTLLWPRRLLEFFHLQNLHNHANKQISHFNLLSSKAQNPQKPSIKADTTLQLPLFVGFKLPQSSRQAETHWSSLQRRGNPPFSTTPPTTTITDPKFLERYTSYDSRGFSEADSYDAARNFHYTDSFNRSRSGGNPPDRKARFNKRTREYEGPTLNEEYYKWNPSTWTQTMIDEHKEYKDLEDSARKQKKPYMADYYADQYGQHLPGTSRQWTEDAQEAAFKRTSFDLRNPTSWKGAEGRNGHRVGADPASDITKRQ</sequence>
<comment type="caution">
    <text evidence="2">The sequence shown here is derived from an EMBL/GenBank/DDBJ whole genome shotgun (WGS) entry which is preliminary data.</text>
</comment>
<dbReference type="EMBL" id="JBHFEH010000012">
    <property type="protein sequence ID" value="KAL2055171.1"/>
    <property type="molecule type" value="Genomic_DNA"/>
</dbReference>
<feature type="compositionally biased region" description="Basic and acidic residues" evidence="1">
    <location>
        <begin position="136"/>
        <end position="147"/>
    </location>
</feature>
<proteinExistence type="predicted"/>
<evidence type="ECO:0000313" key="3">
    <source>
        <dbReference type="Proteomes" id="UP001590951"/>
    </source>
</evidence>
<protein>
    <submittedName>
        <fullName evidence="2">Uncharacterized protein</fullName>
    </submittedName>
</protein>
<name>A0ABR4BE81_9LECA</name>
<feature type="region of interest" description="Disordered" evidence="1">
    <location>
        <begin position="70"/>
        <end position="93"/>
    </location>
</feature>
<accession>A0ABR4BE81</accession>
<gene>
    <name evidence="2" type="ORF">ABVK25_004509</name>
</gene>
<feature type="region of interest" description="Disordered" evidence="1">
    <location>
        <begin position="222"/>
        <end position="256"/>
    </location>
</feature>
<feature type="compositionally biased region" description="Low complexity" evidence="1">
    <location>
        <begin position="80"/>
        <end position="93"/>
    </location>
</feature>
<evidence type="ECO:0000313" key="2">
    <source>
        <dbReference type="EMBL" id="KAL2055171.1"/>
    </source>
</evidence>
<feature type="region of interest" description="Disordered" evidence="1">
    <location>
        <begin position="124"/>
        <end position="147"/>
    </location>
</feature>
<keyword evidence="3" id="KW-1185">Reference proteome</keyword>
<reference evidence="2 3" key="1">
    <citation type="submission" date="2024-09" db="EMBL/GenBank/DDBJ databases">
        <title>Rethinking Asexuality: The Enigmatic Case of Functional Sexual Genes in Lepraria (Stereocaulaceae).</title>
        <authorList>
            <person name="Doellman M."/>
            <person name="Sun Y."/>
            <person name="Barcenas-Pena A."/>
            <person name="Lumbsch H.T."/>
            <person name="Grewe F."/>
        </authorList>
    </citation>
    <scope>NUCLEOTIDE SEQUENCE [LARGE SCALE GENOMIC DNA]</scope>
    <source>
        <strain evidence="2 3">Grewe 0041</strain>
    </source>
</reference>
<evidence type="ECO:0000256" key="1">
    <source>
        <dbReference type="SAM" id="MobiDB-lite"/>
    </source>
</evidence>
<dbReference type="Proteomes" id="UP001590951">
    <property type="component" value="Unassembled WGS sequence"/>
</dbReference>